<dbReference type="PANTHER" id="PTHR46093:SF4">
    <property type="entry name" value="GALACTOSE OXIDASE_KELCH REPEAT SUPERFAMILY PROTEIN"/>
    <property type="match status" value="1"/>
</dbReference>
<evidence type="ECO:0000313" key="7">
    <source>
        <dbReference type="Proteomes" id="UP001188597"/>
    </source>
</evidence>
<feature type="domain" description="Acyl-CoA-binding" evidence="5">
    <location>
        <begin position="280"/>
        <end position="340"/>
    </location>
</feature>
<protein>
    <recommendedName>
        <fullName evidence="5">Acyl-CoA-binding domain-containing protein</fullName>
    </recommendedName>
</protein>
<keyword evidence="3" id="KW-0175">Coiled coil</keyword>
<feature type="region of interest" description="Disordered" evidence="4">
    <location>
        <begin position="40"/>
        <end position="73"/>
    </location>
</feature>
<sequence>GFSLVLVQHKERDYLVAFGGTKRDPSNQVEALIMEKNESSMCRRSVPTKGPGSLLSENRSASTGPAANHSYGAGHVPTDIGRQNLASVIEHHGSGRRSLSESLFVDPNLGNVSLRKQLHDKEDGMALKMAKSSEYECPSLVMEQTRRQFDAGTQTNTGGKIGPDETSSVHEPDNLKTHDKHGNMNVSPDSNDVVREIDKSRVLSDTSSVYHFYETKLAALMKNNGNLEGQLSAALATRDAAEKNLSSALKSRQEMRKELELLRDKLATVELAQEEASSLSNIVHSDNVRLEHDVAFLKAVLDDTQKELHSTRGVLAGERARAFQLQVEVFHLKQRVQSMENRAPTPRKPFHV</sequence>
<evidence type="ECO:0000259" key="5">
    <source>
        <dbReference type="Pfam" id="PF24922"/>
    </source>
</evidence>
<dbReference type="Proteomes" id="UP001188597">
    <property type="component" value="Unassembled WGS sequence"/>
</dbReference>
<evidence type="ECO:0000256" key="2">
    <source>
        <dbReference type="ARBA" id="ARBA00022737"/>
    </source>
</evidence>
<feature type="compositionally biased region" description="Polar residues" evidence="4">
    <location>
        <begin position="55"/>
        <end position="65"/>
    </location>
</feature>
<feature type="coiled-coil region" evidence="3">
    <location>
        <begin position="238"/>
        <end position="307"/>
    </location>
</feature>
<proteinExistence type="predicted"/>
<feature type="non-terminal residue" evidence="6">
    <location>
        <position position="1"/>
    </location>
</feature>
<name>A0AA88VA32_9ASTE</name>
<accession>A0AA88VA32</accession>
<evidence type="ECO:0000256" key="4">
    <source>
        <dbReference type="SAM" id="MobiDB-lite"/>
    </source>
</evidence>
<evidence type="ECO:0000313" key="6">
    <source>
        <dbReference type="EMBL" id="KAK3003264.1"/>
    </source>
</evidence>
<keyword evidence="2" id="KW-0677">Repeat</keyword>
<evidence type="ECO:0000256" key="3">
    <source>
        <dbReference type="SAM" id="Coils"/>
    </source>
</evidence>
<dbReference type="PANTHER" id="PTHR46093">
    <property type="entry name" value="ACYL-COA-BINDING DOMAIN-CONTAINING PROTEIN 5"/>
    <property type="match status" value="1"/>
</dbReference>
<dbReference type="InterPro" id="IPR056819">
    <property type="entry name" value="ACBP4-6_C"/>
</dbReference>
<comment type="caution">
    <text evidence="6">The sequence shown here is derived from an EMBL/GenBank/DDBJ whole genome shotgun (WGS) entry which is preliminary data.</text>
</comment>
<dbReference type="Pfam" id="PF24922">
    <property type="entry name" value="ACBP4_C"/>
    <property type="match status" value="1"/>
</dbReference>
<reference evidence="6" key="1">
    <citation type="submission" date="2022-12" db="EMBL/GenBank/DDBJ databases">
        <title>Draft genome assemblies for two species of Escallonia (Escalloniales).</title>
        <authorList>
            <person name="Chanderbali A."/>
            <person name="Dervinis C."/>
            <person name="Anghel I."/>
            <person name="Soltis D."/>
            <person name="Soltis P."/>
            <person name="Zapata F."/>
        </authorList>
    </citation>
    <scope>NUCLEOTIDE SEQUENCE</scope>
    <source>
        <strain evidence="6">UCBG64.0493</strain>
        <tissue evidence="6">Leaf</tissue>
    </source>
</reference>
<organism evidence="6 7">
    <name type="scientific">Escallonia herrerae</name>
    <dbReference type="NCBI Taxonomy" id="1293975"/>
    <lineage>
        <taxon>Eukaryota</taxon>
        <taxon>Viridiplantae</taxon>
        <taxon>Streptophyta</taxon>
        <taxon>Embryophyta</taxon>
        <taxon>Tracheophyta</taxon>
        <taxon>Spermatophyta</taxon>
        <taxon>Magnoliopsida</taxon>
        <taxon>eudicotyledons</taxon>
        <taxon>Gunneridae</taxon>
        <taxon>Pentapetalae</taxon>
        <taxon>asterids</taxon>
        <taxon>campanulids</taxon>
        <taxon>Escalloniales</taxon>
        <taxon>Escalloniaceae</taxon>
        <taxon>Escallonia</taxon>
    </lineage>
</organism>
<keyword evidence="7" id="KW-1185">Reference proteome</keyword>
<evidence type="ECO:0000256" key="1">
    <source>
        <dbReference type="ARBA" id="ARBA00022441"/>
    </source>
</evidence>
<dbReference type="AlphaFoldDB" id="A0AA88VA32"/>
<dbReference type="EMBL" id="JAVXUP010002443">
    <property type="protein sequence ID" value="KAK3003264.1"/>
    <property type="molecule type" value="Genomic_DNA"/>
</dbReference>
<keyword evidence="1" id="KW-0880">Kelch repeat</keyword>
<gene>
    <name evidence="6" type="ORF">RJ639_018876</name>
</gene>